<reference evidence="1" key="1">
    <citation type="submission" date="2020-05" db="EMBL/GenBank/DDBJ databases">
        <authorList>
            <person name="Chiriac C."/>
            <person name="Salcher M."/>
            <person name="Ghai R."/>
            <person name="Kavagutti S V."/>
        </authorList>
    </citation>
    <scope>NUCLEOTIDE SEQUENCE</scope>
</reference>
<organism evidence="1">
    <name type="scientific">uncultured Caudovirales phage</name>
    <dbReference type="NCBI Taxonomy" id="2100421"/>
    <lineage>
        <taxon>Viruses</taxon>
        <taxon>Duplodnaviria</taxon>
        <taxon>Heunggongvirae</taxon>
        <taxon>Uroviricota</taxon>
        <taxon>Caudoviricetes</taxon>
        <taxon>Peduoviridae</taxon>
        <taxon>Maltschvirus</taxon>
        <taxon>Maltschvirus maltsch</taxon>
    </lineage>
</organism>
<dbReference type="EMBL" id="LR797128">
    <property type="protein sequence ID" value="CAB4188664.1"/>
    <property type="molecule type" value="Genomic_DNA"/>
</dbReference>
<evidence type="ECO:0000313" key="1">
    <source>
        <dbReference type="EMBL" id="CAB4188664.1"/>
    </source>
</evidence>
<protein>
    <submittedName>
        <fullName evidence="1">Uncharacterized protein</fullName>
    </submittedName>
</protein>
<sequence length="193" mass="19597">MLKTISPSGVTGALNYKGTWNASTNSPTLTSSVGTQGDYYVVSVAGSTNLDGTTLWGVGDWAAFNGSIWQKVDGGDTTNITSLTVTSLTGYMYANNTSPVTASTTIPNAGLANSTIILGNTTVTLGGTTTNIGNITLANVTIPSGTINVQVANLTSTTAASATFATSSLPLVPAGYIQVKLNGTVVKVPYYAV</sequence>
<gene>
    <name evidence="1" type="ORF">UFOVP1174_58</name>
</gene>
<proteinExistence type="predicted"/>
<name>A0A6J5RAM4_9CAUD</name>
<accession>A0A6J5RAM4</accession>